<comment type="caution">
    <text evidence="2">The sequence shown here is derived from an EMBL/GenBank/DDBJ whole genome shotgun (WGS) entry which is preliminary data.</text>
</comment>
<proteinExistence type="predicted"/>
<protein>
    <submittedName>
        <fullName evidence="2">Uncharacterized protein</fullName>
    </submittedName>
</protein>
<dbReference type="Proteomes" id="UP000230790">
    <property type="component" value="Unassembled WGS sequence"/>
</dbReference>
<feature type="region of interest" description="Disordered" evidence="1">
    <location>
        <begin position="332"/>
        <end position="361"/>
    </location>
</feature>
<evidence type="ECO:0000313" key="3">
    <source>
        <dbReference type="Proteomes" id="UP000230790"/>
    </source>
</evidence>
<gene>
    <name evidence="2" type="ORF">CUN48_08070</name>
</gene>
<reference evidence="2 3" key="1">
    <citation type="submission" date="2017-11" db="EMBL/GenBank/DDBJ databases">
        <title>Evolution of Phototrophy in the Chloroflexi Phylum Driven by Horizontal Gene Transfer.</title>
        <authorList>
            <person name="Ward L.M."/>
            <person name="Hemp J."/>
            <person name="Shih P.M."/>
            <person name="Mcglynn S.E."/>
            <person name="Fischer W."/>
        </authorList>
    </citation>
    <scope>NUCLEOTIDE SEQUENCE [LARGE SCALE GENOMIC DNA]</scope>
    <source>
        <strain evidence="2">JP3_7</strain>
    </source>
</reference>
<sequence length="361" mass="39791">MIRPFDIRDVSVVQRLTALARPLACELVAVEGVNPLRDAIRSYLGGGRDHAVVLVERDADHDIEAFGVMYVLPGANGNSAEDSAASGRRAALVLMAPHAQSDELMEAWMYLAQEFAVEAAQRGAHHIVAEAPEMGSEAEALQAAGFVPLIQQDVLKLANQPDLASLPEVYGLREQTKDDEPLIKALHLRAAPKMTYQAEVSFDLLRSMHRMDRGFVLMRGNELVAHVSVRQGKRGYGMQALFRPDAEQDALPTLRLALAHLMRRAWRPVYLTVRHYQSWMLPILDELGFVHMTSTMLMVRHTAARVHQPVWSPVAAESAAIKNTHSASIHLESRASSCDGEGAHGEDTLPSAHDYARTANH</sequence>
<accession>A0A2M8QCM1</accession>
<dbReference type="AlphaFoldDB" id="A0A2M8QCM1"/>
<organism evidence="2 3">
    <name type="scientific">Candidatus Thermofonsia Clade 3 bacterium</name>
    <dbReference type="NCBI Taxonomy" id="2364212"/>
    <lineage>
        <taxon>Bacteria</taxon>
        <taxon>Bacillati</taxon>
        <taxon>Chloroflexota</taxon>
        <taxon>Candidatus Thermofontia</taxon>
        <taxon>Candidatus Thermofonsia Clade 3</taxon>
    </lineage>
</organism>
<name>A0A2M8QCM1_9CHLR</name>
<evidence type="ECO:0000256" key="1">
    <source>
        <dbReference type="SAM" id="MobiDB-lite"/>
    </source>
</evidence>
<evidence type="ECO:0000313" key="2">
    <source>
        <dbReference type="EMBL" id="PJF47544.1"/>
    </source>
</evidence>
<dbReference type="EMBL" id="PGTN01000044">
    <property type="protein sequence ID" value="PJF47544.1"/>
    <property type="molecule type" value="Genomic_DNA"/>
</dbReference>